<protein>
    <recommendedName>
        <fullName evidence="1">AB hydrolase-1 domain-containing protein</fullName>
    </recommendedName>
</protein>
<dbReference type="InterPro" id="IPR029058">
    <property type="entry name" value="AB_hydrolase_fold"/>
</dbReference>
<dbReference type="SUPFAM" id="SSF53474">
    <property type="entry name" value="alpha/beta-Hydrolases"/>
    <property type="match status" value="1"/>
</dbReference>
<dbReference type="GO" id="GO:0016020">
    <property type="term" value="C:membrane"/>
    <property type="evidence" value="ECO:0007669"/>
    <property type="project" value="TreeGrafter"/>
</dbReference>
<gene>
    <name evidence="2" type="ORF">LPB142_13320</name>
</gene>
<accession>A0A1D9ME71</accession>
<dbReference type="KEGG" id="rhp:LPB142_13320"/>
<keyword evidence="3" id="KW-1185">Reference proteome</keyword>
<dbReference type="AlphaFoldDB" id="A0A1D9ME71"/>
<dbReference type="PRINTS" id="PR00111">
    <property type="entry name" value="ABHYDROLASE"/>
</dbReference>
<dbReference type="Gene3D" id="3.40.50.1820">
    <property type="entry name" value="alpha/beta hydrolase"/>
    <property type="match status" value="1"/>
</dbReference>
<dbReference type="EMBL" id="CP017781">
    <property type="protein sequence ID" value="AOZ70175.1"/>
    <property type="molecule type" value="Genomic_DNA"/>
</dbReference>
<dbReference type="Pfam" id="PF12697">
    <property type="entry name" value="Abhydrolase_6"/>
    <property type="match status" value="1"/>
</dbReference>
<name>A0A1D9ME71_9RHOB</name>
<sequence length="269" mass="28553">MPRDTRHGQEIFWQEIGAGPRPALAIHCTLGASQIWTPVLEPLTELTTLAFDQPGHGQSAPWEAEGAAPGAFQQLVTQIAASFITRPVDLIGHSFGASVALRIAVAAPEAVRSLTLIEPVLFAAAEGTEEWAEMRPHQAHFEAEIAAGHLEAAARGFMGAWGAGVPWEALPEHQRARFCQQMPMVGNISAANFSDPGQIVRAGGIEAIDAPVMIIRGDASPPIVARVCEALAARCQDVGTAVIPGGGHMLPVTHARQVRELIAMNLERA</sequence>
<dbReference type="STRING" id="1850250.LPB142_13320"/>
<feature type="domain" description="AB hydrolase-1" evidence="1">
    <location>
        <begin position="26"/>
        <end position="260"/>
    </location>
</feature>
<evidence type="ECO:0000313" key="3">
    <source>
        <dbReference type="Proteomes" id="UP000176562"/>
    </source>
</evidence>
<proteinExistence type="predicted"/>
<dbReference type="InterPro" id="IPR050266">
    <property type="entry name" value="AB_hydrolase_sf"/>
</dbReference>
<evidence type="ECO:0000313" key="2">
    <source>
        <dbReference type="EMBL" id="AOZ70175.1"/>
    </source>
</evidence>
<dbReference type="PANTHER" id="PTHR43798:SF33">
    <property type="entry name" value="HYDROLASE, PUTATIVE (AFU_ORTHOLOGUE AFUA_2G14860)-RELATED"/>
    <property type="match status" value="1"/>
</dbReference>
<organism evidence="2 3">
    <name type="scientific">Rhodobacter xanthinilyticus</name>
    <dbReference type="NCBI Taxonomy" id="1850250"/>
    <lineage>
        <taxon>Bacteria</taxon>
        <taxon>Pseudomonadati</taxon>
        <taxon>Pseudomonadota</taxon>
        <taxon>Alphaproteobacteria</taxon>
        <taxon>Rhodobacterales</taxon>
        <taxon>Rhodobacter group</taxon>
        <taxon>Rhodobacter</taxon>
    </lineage>
</organism>
<reference evidence="2 3" key="1">
    <citation type="submission" date="2016-10" db="EMBL/GenBank/DDBJ databases">
        <title>Rhodobacter sp. LPB0142, isolated from sea water.</title>
        <authorList>
            <person name="Kim E."/>
            <person name="Yi H."/>
        </authorList>
    </citation>
    <scope>NUCLEOTIDE SEQUENCE [LARGE SCALE GENOMIC DNA]</scope>
    <source>
        <strain evidence="2 3">LPB0142</strain>
    </source>
</reference>
<evidence type="ECO:0000259" key="1">
    <source>
        <dbReference type="Pfam" id="PF12697"/>
    </source>
</evidence>
<dbReference type="Proteomes" id="UP000176562">
    <property type="component" value="Chromosome"/>
</dbReference>
<dbReference type="InterPro" id="IPR000073">
    <property type="entry name" value="AB_hydrolase_1"/>
</dbReference>
<dbReference type="RefSeq" id="WP_071166658.1">
    <property type="nucleotide sequence ID" value="NZ_CP017781.1"/>
</dbReference>
<dbReference type="PANTHER" id="PTHR43798">
    <property type="entry name" value="MONOACYLGLYCEROL LIPASE"/>
    <property type="match status" value="1"/>
</dbReference>